<dbReference type="SUPFAM" id="SSF46785">
    <property type="entry name" value="Winged helix' DNA-binding domain"/>
    <property type="match status" value="1"/>
</dbReference>
<dbReference type="InterPro" id="IPR036388">
    <property type="entry name" value="WH-like_DNA-bd_sf"/>
</dbReference>
<feature type="coiled-coil region" evidence="1">
    <location>
        <begin position="113"/>
        <end position="140"/>
    </location>
</feature>
<evidence type="ECO:0000256" key="1">
    <source>
        <dbReference type="SAM" id="Coils"/>
    </source>
</evidence>
<evidence type="ECO:0000313" key="3">
    <source>
        <dbReference type="EMBL" id="WFP15947.1"/>
    </source>
</evidence>
<feature type="domain" description="Transcription regulator PadR N-terminal" evidence="2">
    <location>
        <begin position="7"/>
        <end position="81"/>
    </location>
</feature>
<dbReference type="Proteomes" id="UP001219037">
    <property type="component" value="Chromosome"/>
</dbReference>
<dbReference type="EMBL" id="CP121252">
    <property type="protein sequence ID" value="WFP15947.1"/>
    <property type="molecule type" value="Genomic_DNA"/>
</dbReference>
<organism evidence="3 4">
    <name type="scientific">Citricoccus muralis</name>
    <dbReference type="NCBI Taxonomy" id="169134"/>
    <lineage>
        <taxon>Bacteria</taxon>
        <taxon>Bacillati</taxon>
        <taxon>Actinomycetota</taxon>
        <taxon>Actinomycetes</taxon>
        <taxon>Micrococcales</taxon>
        <taxon>Micrococcaceae</taxon>
        <taxon>Citricoccus</taxon>
    </lineage>
</organism>
<reference evidence="3 4" key="1">
    <citation type="submission" date="2023-04" db="EMBL/GenBank/DDBJ databases">
        <title>Funneling lignin-derived compounds into biodiesel using alkali-halophilic Citricoccus sp. P2.</title>
        <authorList>
            <person name="Luo C.-B."/>
        </authorList>
    </citation>
    <scope>NUCLEOTIDE SEQUENCE [LARGE SCALE GENOMIC DNA]</scope>
    <source>
        <strain evidence="3 4">P2</strain>
    </source>
</reference>
<sequence>MSLRMALLALLTTQPMTGYDLSRQFSSSVGNVWHAADSQIYPELRRMHKEGLLDAESVPWGSKGATKTQYLITDQGREAVRDWQATVQPYTPDRDPARLKAAYFEWADSAAVAAQLRAHIQHFETERAHAEQQLEAISSREQPTIARRLEHYSADDHERILAFKLFAYEGKRDQAQHEIDWAKRGLKLVDQLGEGRVEV</sequence>
<evidence type="ECO:0000313" key="4">
    <source>
        <dbReference type="Proteomes" id="UP001219037"/>
    </source>
</evidence>
<dbReference type="InterPro" id="IPR036390">
    <property type="entry name" value="WH_DNA-bd_sf"/>
</dbReference>
<dbReference type="Gene3D" id="1.10.10.10">
    <property type="entry name" value="Winged helix-like DNA-binding domain superfamily/Winged helix DNA-binding domain"/>
    <property type="match status" value="1"/>
</dbReference>
<protein>
    <submittedName>
        <fullName evidence="3">PadR family transcriptional regulator</fullName>
    </submittedName>
</protein>
<proteinExistence type="predicted"/>
<keyword evidence="4" id="KW-1185">Reference proteome</keyword>
<evidence type="ECO:0000259" key="2">
    <source>
        <dbReference type="Pfam" id="PF03551"/>
    </source>
</evidence>
<gene>
    <name evidence="3" type="ORF">P8192_11160</name>
</gene>
<keyword evidence="1" id="KW-0175">Coiled coil</keyword>
<dbReference type="Pfam" id="PF03551">
    <property type="entry name" value="PadR"/>
    <property type="match status" value="1"/>
</dbReference>
<dbReference type="RefSeq" id="WP_270107393.1">
    <property type="nucleotide sequence ID" value="NZ_CP121252.1"/>
</dbReference>
<name>A0ABY8H5L5_9MICC</name>
<dbReference type="InterPro" id="IPR005149">
    <property type="entry name" value="Tscrpt_reg_PadR_N"/>
</dbReference>
<accession>A0ABY8H5L5</accession>
<dbReference type="PANTHER" id="PTHR43252">
    <property type="entry name" value="TRANSCRIPTIONAL REGULATOR YQJI"/>
    <property type="match status" value="1"/>
</dbReference>
<dbReference type="PANTHER" id="PTHR43252:SF2">
    <property type="entry name" value="TRANSCRIPTION REGULATOR, PADR-LIKE FAMILY"/>
    <property type="match status" value="1"/>
</dbReference>